<dbReference type="InterPro" id="IPR050834">
    <property type="entry name" value="Glycosyltransf_2"/>
</dbReference>
<accession>A0ABV7S140</accession>
<keyword evidence="2" id="KW-0328">Glycosyltransferase</keyword>
<keyword evidence="2" id="KW-0808">Transferase</keyword>
<name>A0ABV7S140_9RHOB</name>
<dbReference type="PANTHER" id="PTHR43685:SF2">
    <property type="entry name" value="GLYCOSYLTRANSFERASE 2-LIKE DOMAIN-CONTAINING PROTEIN"/>
    <property type="match status" value="1"/>
</dbReference>
<comment type="caution">
    <text evidence="2">The sequence shown here is derived from an EMBL/GenBank/DDBJ whole genome shotgun (WGS) entry which is preliminary data.</text>
</comment>
<evidence type="ECO:0000313" key="2">
    <source>
        <dbReference type="EMBL" id="MFC3570654.1"/>
    </source>
</evidence>
<dbReference type="InterPro" id="IPR001173">
    <property type="entry name" value="Glyco_trans_2-like"/>
</dbReference>
<dbReference type="InterPro" id="IPR029044">
    <property type="entry name" value="Nucleotide-diphossugar_trans"/>
</dbReference>
<dbReference type="PANTHER" id="PTHR43685">
    <property type="entry name" value="GLYCOSYLTRANSFERASE"/>
    <property type="match status" value="1"/>
</dbReference>
<keyword evidence="3" id="KW-1185">Reference proteome</keyword>
<dbReference type="Proteomes" id="UP001595596">
    <property type="component" value="Unassembled WGS sequence"/>
</dbReference>
<dbReference type="SUPFAM" id="SSF53448">
    <property type="entry name" value="Nucleotide-diphospho-sugar transferases"/>
    <property type="match status" value="1"/>
</dbReference>
<feature type="domain" description="Glycosyltransferase 2-like" evidence="1">
    <location>
        <begin position="7"/>
        <end position="121"/>
    </location>
</feature>
<dbReference type="Pfam" id="PF00535">
    <property type="entry name" value="Glycos_transf_2"/>
    <property type="match status" value="1"/>
</dbReference>
<organism evidence="2 3">
    <name type="scientific">Paracoccus simplex</name>
    <dbReference type="NCBI Taxonomy" id="2086346"/>
    <lineage>
        <taxon>Bacteria</taxon>
        <taxon>Pseudomonadati</taxon>
        <taxon>Pseudomonadota</taxon>
        <taxon>Alphaproteobacteria</taxon>
        <taxon>Rhodobacterales</taxon>
        <taxon>Paracoccaceae</taxon>
        <taxon>Paracoccus</taxon>
    </lineage>
</organism>
<dbReference type="GO" id="GO:0016757">
    <property type="term" value="F:glycosyltransferase activity"/>
    <property type="evidence" value="ECO:0007669"/>
    <property type="project" value="UniProtKB-KW"/>
</dbReference>
<dbReference type="Gene3D" id="3.90.550.10">
    <property type="entry name" value="Spore Coat Polysaccharide Biosynthesis Protein SpsA, Chain A"/>
    <property type="match status" value="1"/>
</dbReference>
<protein>
    <submittedName>
        <fullName evidence="2">Glycosyltransferase</fullName>
        <ecNumber evidence="2">2.4.-.-</ecNumber>
    </submittedName>
</protein>
<gene>
    <name evidence="2" type="ORF">ACFOMP_14445</name>
</gene>
<dbReference type="RefSeq" id="WP_379031749.1">
    <property type="nucleotide sequence ID" value="NZ_JBHRXE010000041.1"/>
</dbReference>
<dbReference type="EMBL" id="JBHRXE010000041">
    <property type="protein sequence ID" value="MFC3570654.1"/>
    <property type="molecule type" value="Genomic_DNA"/>
</dbReference>
<evidence type="ECO:0000259" key="1">
    <source>
        <dbReference type="Pfam" id="PF00535"/>
    </source>
</evidence>
<proteinExistence type="predicted"/>
<sequence>MHPPITIALACYNGARFLRAQLDSIAAQSVTNWRLLVSDDGSTDGSRQILGEFAASRPQGQVEVIEGPRRGSTQNFLHLTARADPGGWLAYADQDDLWHPGRLALGAAFLAERKGAAIWAARTTVCDEALIPIAPAPHFPGPFGFRNALVQSALPGNTILANAEALRILQAATPAAQAADVHAHDWWAYQALSGAGAAIRRDSAQVLLYRQHPGNLMGRNDTARARAGRASMLMDGSFAGWLRRNQRALEPVAHLFLPENRELLRRFGQMLQASGPEALVQILRMRLYRQSRSGSVALLGAALAGRLRQRRQKSA</sequence>
<evidence type="ECO:0000313" key="3">
    <source>
        <dbReference type="Proteomes" id="UP001595596"/>
    </source>
</evidence>
<dbReference type="EC" id="2.4.-.-" evidence="2"/>
<reference evidence="3" key="1">
    <citation type="journal article" date="2019" name="Int. J. Syst. Evol. Microbiol.">
        <title>The Global Catalogue of Microorganisms (GCM) 10K type strain sequencing project: providing services to taxonomists for standard genome sequencing and annotation.</title>
        <authorList>
            <consortium name="The Broad Institute Genomics Platform"/>
            <consortium name="The Broad Institute Genome Sequencing Center for Infectious Disease"/>
            <person name="Wu L."/>
            <person name="Ma J."/>
        </authorList>
    </citation>
    <scope>NUCLEOTIDE SEQUENCE [LARGE SCALE GENOMIC DNA]</scope>
    <source>
        <strain evidence="3">VKM B-3226</strain>
    </source>
</reference>